<accession>A0A0D0CRA3</accession>
<protein>
    <submittedName>
        <fullName evidence="1">Uncharacterized protein</fullName>
    </submittedName>
</protein>
<proteinExistence type="predicted"/>
<organism evidence="1 2">
    <name type="scientific">Collybiopsis luxurians FD-317 M1</name>
    <dbReference type="NCBI Taxonomy" id="944289"/>
    <lineage>
        <taxon>Eukaryota</taxon>
        <taxon>Fungi</taxon>
        <taxon>Dikarya</taxon>
        <taxon>Basidiomycota</taxon>
        <taxon>Agaricomycotina</taxon>
        <taxon>Agaricomycetes</taxon>
        <taxon>Agaricomycetidae</taxon>
        <taxon>Agaricales</taxon>
        <taxon>Marasmiineae</taxon>
        <taxon>Omphalotaceae</taxon>
        <taxon>Collybiopsis</taxon>
        <taxon>Collybiopsis luxurians</taxon>
    </lineage>
</organism>
<dbReference type="AlphaFoldDB" id="A0A0D0CRA3"/>
<sequence>MPWLWLIRRRRLRMSVDGPVTRYCIRGCDPGYKNAHSSAEFSNLEMTRVFGCALLVTRYSNHDKPFLFFFEEALTNEQNASIVIYTRIPLLKHSICQSVYGRDATVDIVGVLILWRPQTTECTREPGHCRRSMQSGSLMPRLCLVSPFIYFCHWSGSKTVYSLPIPG</sequence>
<name>A0A0D0CRA3_9AGAR</name>
<evidence type="ECO:0000313" key="1">
    <source>
        <dbReference type="EMBL" id="KIK58078.1"/>
    </source>
</evidence>
<gene>
    <name evidence="1" type="ORF">GYMLUDRAFT_705894</name>
</gene>
<evidence type="ECO:0000313" key="2">
    <source>
        <dbReference type="Proteomes" id="UP000053593"/>
    </source>
</evidence>
<dbReference type="EMBL" id="KN834787">
    <property type="protein sequence ID" value="KIK58078.1"/>
    <property type="molecule type" value="Genomic_DNA"/>
</dbReference>
<dbReference type="Proteomes" id="UP000053593">
    <property type="component" value="Unassembled WGS sequence"/>
</dbReference>
<keyword evidence="2" id="KW-1185">Reference proteome</keyword>
<dbReference type="HOGENOM" id="CLU_1594724_0_0_1"/>
<reference evidence="1 2" key="1">
    <citation type="submission" date="2014-04" db="EMBL/GenBank/DDBJ databases">
        <title>Evolutionary Origins and Diversification of the Mycorrhizal Mutualists.</title>
        <authorList>
            <consortium name="DOE Joint Genome Institute"/>
            <consortium name="Mycorrhizal Genomics Consortium"/>
            <person name="Kohler A."/>
            <person name="Kuo A."/>
            <person name="Nagy L.G."/>
            <person name="Floudas D."/>
            <person name="Copeland A."/>
            <person name="Barry K.W."/>
            <person name="Cichocki N."/>
            <person name="Veneault-Fourrey C."/>
            <person name="LaButti K."/>
            <person name="Lindquist E.A."/>
            <person name="Lipzen A."/>
            <person name="Lundell T."/>
            <person name="Morin E."/>
            <person name="Murat C."/>
            <person name="Riley R."/>
            <person name="Ohm R."/>
            <person name="Sun H."/>
            <person name="Tunlid A."/>
            <person name="Henrissat B."/>
            <person name="Grigoriev I.V."/>
            <person name="Hibbett D.S."/>
            <person name="Martin F."/>
        </authorList>
    </citation>
    <scope>NUCLEOTIDE SEQUENCE [LARGE SCALE GENOMIC DNA]</scope>
    <source>
        <strain evidence="1 2">FD-317 M1</strain>
    </source>
</reference>